<keyword evidence="5 8" id="KW-1133">Transmembrane helix</keyword>
<dbReference type="Proteomes" id="UP001530400">
    <property type="component" value="Unassembled WGS sequence"/>
</dbReference>
<evidence type="ECO:0000256" key="2">
    <source>
        <dbReference type="ARBA" id="ARBA00008114"/>
    </source>
</evidence>
<dbReference type="SUPFAM" id="SSF161111">
    <property type="entry name" value="Cation efflux protein transmembrane domain-like"/>
    <property type="match status" value="1"/>
</dbReference>
<dbReference type="InterPro" id="IPR058533">
    <property type="entry name" value="Cation_efflux_TM"/>
</dbReference>
<evidence type="ECO:0000313" key="13">
    <source>
        <dbReference type="Proteomes" id="UP001530400"/>
    </source>
</evidence>
<comment type="similarity">
    <text evidence="2">Belongs to the cation diffusion facilitator (CDF) transporter (TC 2.A.4) family.</text>
</comment>
<dbReference type="InterPro" id="IPR002524">
    <property type="entry name" value="Cation_efflux"/>
</dbReference>
<evidence type="ECO:0000256" key="1">
    <source>
        <dbReference type="ARBA" id="ARBA00004141"/>
    </source>
</evidence>
<dbReference type="PANTHER" id="PTHR43840">
    <property type="entry name" value="MITOCHONDRIAL METAL TRANSPORTER 1-RELATED"/>
    <property type="match status" value="1"/>
</dbReference>
<comment type="caution">
    <text evidence="12">The sequence shown here is derived from an EMBL/GenBank/DDBJ whole genome shotgun (WGS) entry which is preliminary data.</text>
</comment>
<gene>
    <name evidence="12" type="ORF">ACHAWO_005970</name>
</gene>
<sequence>MPASRLAIAVCGLLALICDRRLAAAFQRPSPSLNHHVRISSRSAAFLQSSRAPSHEQTIKKTSIKSVLSMHMGHSHSHHHHHHHDHSHTTTAKRPVARTAIRILFAAILALTPRLISILAPNKKFLSPSIKGDTAAFVLLSSLFAIADRIRDETKHVIQKGEKWRLSMLKHSTPLSAAYFFKNKNAADRVTFLGAIINVLLSAGKLVVGIGCHSSALVADAGHSLSDLFSDFVTLWAVQVARLPPDDDHPYGHGKFESIGSLFLSLTLLGTGLSVGLSSYMKFIEVIAMQRANGIAAAAALIDVPTWPALIVAALSIVSKEWLYRITRRVGEELNSQVVIANAWHHRSDAYSSVLALISIGLAMAVPGFLAADPLAGMLVAGMIAMTGAEIMGESMKQLTDAVTDEELVQNVEVVSGEDPDVKKVRRVRARQVGSKSLVDVEVETPPDLSASAMKAIEERIRVRLLVVDGVLDADVRAKAEDVVFCPLLSAIDDTIVDHQISATIVEETARSLLEAHEDVISVEGVMVHYEDTVRVRVDANICVDPSRTVSEANALAVKLRKMLEEGKENNIDQANIYLDLNAELPSAVSP</sequence>
<dbReference type="InterPro" id="IPR036837">
    <property type="entry name" value="Cation_efflux_CTD_sf"/>
</dbReference>
<evidence type="ECO:0000256" key="4">
    <source>
        <dbReference type="ARBA" id="ARBA00022692"/>
    </source>
</evidence>
<keyword evidence="13" id="KW-1185">Reference proteome</keyword>
<dbReference type="NCBIfam" id="TIGR01297">
    <property type="entry name" value="CDF"/>
    <property type="match status" value="1"/>
</dbReference>
<protein>
    <recommendedName>
        <fullName evidence="14">Cation efflux protein cytoplasmic domain-containing protein</fullName>
    </recommendedName>
</protein>
<evidence type="ECO:0000256" key="9">
    <source>
        <dbReference type="SAM" id="SignalP"/>
    </source>
</evidence>
<dbReference type="EMBL" id="JALLPJ020000604">
    <property type="protein sequence ID" value="KAL3787614.1"/>
    <property type="molecule type" value="Genomic_DNA"/>
</dbReference>
<dbReference type="InterPro" id="IPR027469">
    <property type="entry name" value="Cation_efflux_TMD_sf"/>
</dbReference>
<keyword evidence="6 8" id="KW-0472">Membrane</keyword>
<feature type="region of interest" description="Disordered" evidence="7">
    <location>
        <begin position="70"/>
        <end position="92"/>
    </location>
</feature>
<evidence type="ECO:0008006" key="14">
    <source>
        <dbReference type="Google" id="ProtNLM"/>
    </source>
</evidence>
<dbReference type="InterPro" id="IPR027470">
    <property type="entry name" value="Cation_efflux_CTD"/>
</dbReference>
<evidence type="ECO:0000256" key="7">
    <source>
        <dbReference type="SAM" id="MobiDB-lite"/>
    </source>
</evidence>
<keyword evidence="9" id="KW-0732">Signal</keyword>
<comment type="subcellular location">
    <subcellularLocation>
        <location evidence="1">Membrane</location>
        <topology evidence="1">Multi-pass membrane protein</topology>
    </subcellularLocation>
</comment>
<feature type="compositionally biased region" description="Basic residues" evidence="7">
    <location>
        <begin position="73"/>
        <end position="86"/>
    </location>
</feature>
<dbReference type="Gene3D" id="1.20.1510.10">
    <property type="entry name" value="Cation efflux protein transmembrane domain"/>
    <property type="match status" value="1"/>
</dbReference>
<evidence type="ECO:0000256" key="5">
    <source>
        <dbReference type="ARBA" id="ARBA00022989"/>
    </source>
</evidence>
<proteinExistence type="inferred from homology"/>
<dbReference type="Pfam" id="PF16916">
    <property type="entry name" value="ZT_dimer"/>
    <property type="match status" value="1"/>
</dbReference>
<feature type="transmembrane region" description="Helical" evidence="8">
    <location>
        <begin position="295"/>
        <end position="318"/>
    </location>
</feature>
<feature type="chain" id="PRO_5044740935" description="Cation efflux protein cytoplasmic domain-containing protein" evidence="9">
    <location>
        <begin position="26"/>
        <end position="591"/>
    </location>
</feature>
<accession>A0ABD3PI11</accession>
<feature type="transmembrane region" description="Helical" evidence="8">
    <location>
        <begin position="262"/>
        <end position="283"/>
    </location>
</feature>
<name>A0ABD3PI11_9STRA</name>
<reference evidence="12 13" key="1">
    <citation type="submission" date="2024-10" db="EMBL/GenBank/DDBJ databases">
        <title>Updated reference genomes for cyclostephanoid diatoms.</title>
        <authorList>
            <person name="Roberts W.R."/>
            <person name="Alverson A.J."/>
        </authorList>
    </citation>
    <scope>NUCLEOTIDE SEQUENCE [LARGE SCALE GENOMIC DNA]</scope>
    <source>
        <strain evidence="12 13">AJA010-31</strain>
    </source>
</reference>
<keyword evidence="3" id="KW-0813">Transport</keyword>
<evidence type="ECO:0000259" key="11">
    <source>
        <dbReference type="Pfam" id="PF16916"/>
    </source>
</evidence>
<dbReference type="AlphaFoldDB" id="A0ABD3PI11"/>
<dbReference type="SUPFAM" id="SSF160240">
    <property type="entry name" value="Cation efflux protein cytoplasmic domain-like"/>
    <property type="match status" value="2"/>
</dbReference>
<keyword evidence="4 8" id="KW-0812">Transmembrane</keyword>
<dbReference type="FunFam" id="1.20.1510.10:FF:000006">
    <property type="entry name" value="Divalent cation efflux transporter"/>
    <property type="match status" value="1"/>
</dbReference>
<dbReference type="PANTHER" id="PTHR43840:SF15">
    <property type="entry name" value="MITOCHONDRIAL METAL TRANSPORTER 1-RELATED"/>
    <property type="match status" value="1"/>
</dbReference>
<evidence type="ECO:0000256" key="3">
    <source>
        <dbReference type="ARBA" id="ARBA00022448"/>
    </source>
</evidence>
<feature type="transmembrane region" description="Helical" evidence="8">
    <location>
        <begin position="350"/>
        <end position="369"/>
    </location>
</feature>
<dbReference type="InterPro" id="IPR050291">
    <property type="entry name" value="CDF_Transporter"/>
</dbReference>
<feature type="domain" description="Cation efflux protein cytoplasmic" evidence="11">
    <location>
        <begin position="405"/>
        <end position="464"/>
    </location>
</feature>
<dbReference type="Pfam" id="PF01545">
    <property type="entry name" value="Cation_efflux"/>
    <property type="match status" value="1"/>
</dbReference>
<organism evidence="12 13">
    <name type="scientific">Cyclotella atomus</name>
    <dbReference type="NCBI Taxonomy" id="382360"/>
    <lineage>
        <taxon>Eukaryota</taxon>
        <taxon>Sar</taxon>
        <taxon>Stramenopiles</taxon>
        <taxon>Ochrophyta</taxon>
        <taxon>Bacillariophyta</taxon>
        <taxon>Coscinodiscophyceae</taxon>
        <taxon>Thalassiosirophycidae</taxon>
        <taxon>Stephanodiscales</taxon>
        <taxon>Stephanodiscaceae</taxon>
        <taxon>Cyclotella</taxon>
    </lineage>
</organism>
<evidence type="ECO:0000256" key="8">
    <source>
        <dbReference type="SAM" id="Phobius"/>
    </source>
</evidence>
<evidence type="ECO:0000256" key="6">
    <source>
        <dbReference type="ARBA" id="ARBA00023136"/>
    </source>
</evidence>
<evidence type="ECO:0000259" key="10">
    <source>
        <dbReference type="Pfam" id="PF01545"/>
    </source>
</evidence>
<dbReference type="GO" id="GO:0016020">
    <property type="term" value="C:membrane"/>
    <property type="evidence" value="ECO:0007669"/>
    <property type="project" value="UniProtKB-SubCell"/>
</dbReference>
<feature type="transmembrane region" description="Helical" evidence="8">
    <location>
        <begin position="100"/>
        <end position="120"/>
    </location>
</feature>
<dbReference type="Gene3D" id="3.30.70.1350">
    <property type="entry name" value="Cation efflux protein, cytoplasmic domain"/>
    <property type="match status" value="2"/>
</dbReference>
<evidence type="ECO:0000313" key="12">
    <source>
        <dbReference type="EMBL" id="KAL3787614.1"/>
    </source>
</evidence>
<feature type="domain" description="Cation efflux protein transmembrane" evidence="10">
    <location>
        <begin position="192"/>
        <end position="399"/>
    </location>
</feature>
<feature type="signal peptide" evidence="9">
    <location>
        <begin position="1"/>
        <end position="25"/>
    </location>
</feature>